<feature type="compositionally biased region" description="Low complexity" evidence="1">
    <location>
        <begin position="93"/>
        <end position="104"/>
    </location>
</feature>
<dbReference type="AlphaFoldDB" id="A0A7R8ZP59"/>
<name>A0A7R8ZP59_9CRUS</name>
<evidence type="ECO:0000256" key="1">
    <source>
        <dbReference type="SAM" id="MobiDB-lite"/>
    </source>
</evidence>
<gene>
    <name evidence="3" type="ORF">CTOB1V02_LOCUS5043</name>
</gene>
<keyword evidence="2" id="KW-0732">Signal</keyword>
<feature type="region of interest" description="Disordered" evidence="1">
    <location>
        <begin position="43"/>
        <end position="62"/>
    </location>
</feature>
<sequence>MKFDTKSVCLILVLVTGSLDAYVTANLRKNVASLVIRQRRQVPVSPAAPDPAVTTGVPTSQTNTQRNVLVNAASNIAGNLQGFVGGGDGRMMGGSSPSEGGSSSQMDPFSYLRDTIHRGASMAAKPFITVTDAFRQGLRTGLMVLSNPFRTEGPERDRNESRPLPTAYQTSANPGSPLIALFERRIEDPQVLNERRRQEEERQEQTRLKDFHFVG</sequence>
<organism evidence="3">
    <name type="scientific">Cyprideis torosa</name>
    <dbReference type="NCBI Taxonomy" id="163714"/>
    <lineage>
        <taxon>Eukaryota</taxon>
        <taxon>Metazoa</taxon>
        <taxon>Ecdysozoa</taxon>
        <taxon>Arthropoda</taxon>
        <taxon>Crustacea</taxon>
        <taxon>Oligostraca</taxon>
        <taxon>Ostracoda</taxon>
        <taxon>Podocopa</taxon>
        <taxon>Podocopida</taxon>
        <taxon>Cytherocopina</taxon>
        <taxon>Cytheroidea</taxon>
        <taxon>Cytherideidae</taxon>
        <taxon>Cyprideis</taxon>
    </lineage>
</organism>
<evidence type="ECO:0000256" key="2">
    <source>
        <dbReference type="SAM" id="SignalP"/>
    </source>
</evidence>
<dbReference type="EMBL" id="OB661044">
    <property type="protein sequence ID" value="CAD7227134.1"/>
    <property type="molecule type" value="Genomic_DNA"/>
</dbReference>
<proteinExistence type="predicted"/>
<reference evidence="3" key="1">
    <citation type="submission" date="2020-11" db="EMBL/GenBank/DDBJ databases">
        <authorList>
            <person name="Tran Van P."/>
        </authorList>
    </citation>
    <scope>NUCLEOTIDE SEQUENCE</scope>
</reference>
<feature type="signal peptide" evidence="2">
    <location>
        <begin position="1"/>
        <end position="25"/>
    </location>
</feature>
<feature type="compositionally biased region" description="Low complexity" evidence="1">
    <location>
        <begin position="43"/>
        <end position="53"/>
    </location>
</feature>
<feature type="chain" id="PRO_5043669267" evidence="2">
    <location>
        <begin position="26"/>
        <end position="215"/>
    </location>
</feature>
<feature type="region of interest" description="Disordered" evidence="1">
    <location>
        <begin position="190"/>
        <end position="215"/>
    </location>
</feature>
<accession>A0A7R8ZP59</accession>
<feature type="compositionally biased region" description="Basic and acidic residues" evidence="1">
    <location>
        <begin position="152"/>
        <end position="161"/>
    </location>
</feature>
<feature type="region of interest" description="Disordered" evidence="1">
    <location>
        <begin position="148"/>
        <end position="174"/>
    </location>
</feature>
<evidence type="ECO:0000313" key="3">
    <source>
        <dbReference type="EMBL" id="CAD7227134.1"/>
    </source>
</evidence>
<protein>
    <submittedName>
        <fullName evidence="3">Uncharacterized protein</fullName>
    </submittedName>
</protein>
<feature type="region of interest" description="Disordered" evidence="1">
    <location>
        <begin position="87"/>
        <end position="107"/>
    </location>
</feature>